<evidence type="ECO:0000256" key="8">
    <source>
        <dbReference type="SAM" id="Phobius"/>
    </source>
</evidence>
<evidence type="ECO:0000256" key="7">
    <source>
        <dbReference type="RuleBase" id="RU003879"/>
    </source>
</evidence>
<comment type="subcellular location">
    <subcellularLocation>
        <location evidence="1">Cell membrane</location>
        <topology evidence="1">Single-pass membrane protein</topology>
    </subcellularLocation>
    <subcellularLocation>
        <location evidence="7">Cell membrane</location>
        <topology evidence="7">Single-pass type II membrane protein</topology>
    </subcellularLocation>
</comment>
<keyword evidence="4 7" id="KW-0812">Transmembrane</keyword>
<evidence type="ECO:0000256" key="2">
    <source>
        <dbReference type="ARBA" id="ARBA00005811"/>
    </source>
</evidence>
<dbReference type="GO" id="GO:0005886">
    <property type="term" value="C:plasma membrane"/>
    <property type="evidence" value="ECO:0007669"/>
    <property type="project" value="UniProtKB-SubCell"/>
</dbReference>
<dbReference type="Pfam" id="PF02472">
    <property type="entry name" value="ExbD"/>
    <property type="match status" value="1"/>
</dbReference>
<reference evidence="9 10" key="1">
    <citation type="submission" date="2020-06" db="EMBL/GenBank/DDBJ databases">
        <title>The endosymbiont of the kinetoplastid Bodo saltans is a Paracaedibacter-like alpha-proteobacterium possessing a putative toxin-antitoxin system.</title>
        <authorList>
            <person name="Midha S."/>
            <person name="Rigden D.J."/>
            <person name="Siozios S."/>
            <person name="Hurst G.D.D."/>
            <person name="Jackson A.P."/>
        </authorList>
    </citation>
    <scope>NUCLEOTIDE SEQUENCE [LARGE SCALE GENOMIC DNA]</scope>
    <source>
        <strain evidence="9">Lake Konstanz</strain>
    </source>
</reference>
<evidence type="ECO:0000313" key="10">
    <source>
        <dbReference type="Proteomes" id="UP000594001"/>
    </source>
</evidence>
<dbReference type="PANTHER" id="PTHR30558">
    <property type="entry name" value="EXBD MEMBRANE COMPONENT OF PMF-DRIVEN MACROMOLECULE IMPORT SYSTEM"/>
    <property type="match status" value="1"/>
</dbReference>
<dbReference type="GO" id="GO:0022857">
    <property type="term" value="F:transmembrane transporter activity"/>
    <property type="evidence" value="ECO:0007669"/>
    <property type="project" value="InterPro"/>
</dbReference>
<organism evidence="9 10">
    <name type="scientific">Candidatus Bodocaedibacter vickermanii</name>
    <dbReference type="NCBI Taxonomy" id="2741701"/>
    <lineage>
        <taxon>Bacteria</taxon>
        <taxon>Pseudomonadati</taxon>
        <taxon>Pseudomonadota</taxon>
        <taxon>Alphaproteobacteria</taxon>
        <taxon>Holosporales</taxon>
        <taxon>Candidatus Paracaedibacteraceae</taxon>
        <taxon>Candidatus Bodocaedibacter</taxon>
    </lineage>
</organism>
<feature type="transmembrane region" description="Helical" evidence="8">
    <location>
        <begin position="20"/>
        <end position="42"/>
    </location>
</feature>
<evidence type="ECO:0000256" key="3">
    <source>
        <dbReference type="ARBA" id="ARBA00022475"/>
    </source>
</evidence>
<keyword evidence="7" id="KW-0813">Transport</keyword>
<keyword evidence="10" id="KW-1185">Reference proteome</keyword>
<keyword evidence="5 8" id="KW-1133">Transmembrane helix</keyword>
<dbReference type="GO" id="GO:0015031">
    <property type="term" value="P:protein transport"/>
    <property type="evidence" value="ECO:0007669"/>
    <property type="project" value="UniProtKB-KW"/>
</dbReference>
<keyword evidence="7" id="KW-0653">Protein transport</keyword>
<name>A0A7L9RVK0_9PROT</name>
<accession>A0A7L9RVK0</accession>
<evidence type="ECO:0000256" key="1">
    <source>
        <dbReference type="ARBA" id="ARBA00004162"/>
    </source>
</evidence>
<keyword evidence="6 8" id="KW-0472">Membrane</keyword>
<evidence type="ECO:0000256" key="4">
    <source>
        <dbReference type="ARBA" id="ARBA00022692"/>
    </source>
</evidence>
<dbReference type="Gene3D" id="3.30.420.270">
    <property type="match status" value="1"/>
</dbReference>
<dbReference type="EMBL" id="CP054719">
    <property type="protein sequence ID" value="QOL20378.1"/>
    <property type="molecule type" value="Genomic_DNA"/>
</dbReference>
<dbReference type="InterPro" id="IPR003400">
    <property type="entry name" value="ExbD"/>
</dbReference>
<keyword evidence="3" id="KW-1003">Cell membrane</keyword>
<dbReference type="Proteomes" id="UP000594001">
    <property type="component" value="Chromosome"/>
</dbReference>
<dbReference type="KEGG" id="pbal:CPBP_01170"/>
<proteinExistence type="inferred from homology"/>
<dbReference type="PANTHER" id="PTHR30558:SF7">
    <property type="entry name" value="TOL-PAL SYSTEM PROTEIN TOLR"/>
    <property type="match status" value="1"/>
</dbReference>
<gene>
    <name evidence="9" type="primary">exbD</name>
    <name evidence="9" type="ORF">CPBP_01170</name>
</gene>
<dbReference type="AlphaFoldDB" id="A0A7L9RVK0"/>
<sequence>MRNSYSKKHGPVNEINMTPFIDIMLVLLIIFMITAPLMTVGVEVDLPETQAGTMTENVEPLVVSIDKAGKIFIMEIPTEVKALVPRLQAITKNNMDTIIYVQADRTVPYGRLMDIMGRLNKAGYKKVGLIGAADATPSPKKH</sequence>
<evidence type="ECO:0000256" key="6">
    <source>
        <dbReference type="ARBA" id="ARBA00023136"/>
    </source>
</evidence>
<evidence type="ECO:0000256" key="5">
    <source>
        <dbReference type="ARBA" id="ARBA00022989"/>
    </source>
</evidence>
<protein>
    <submittedName>
        <fullName evidence="9">Biopolymer transport protein ExbD</fullName>
    </submittedName>
</protein>
<comment type="similarity">
    <text evidence="2 7">Belongs to the ExbD/TolR family.</text>
</comment>
<evidence type="ECO:0000313" key="9">
    <source>
        <dbReference type="EMBL" id="QOL20378.1"/>
    </source>
</evidence>